<accession>A0A3P1WRT4</accession>
<dbReference type="Pfam" id="PF01636">
    <property type="entry name" value="APH"/>
    <property type="match status" value="1"/>
</dbReference>
<feature type="domain" description="Aminoglycoside phosphotransferase" evidence="1">
    <location>
        <begin position="106"/>
        <end position="189"/>
    </location>
</feature>
<dbReference type="GO" id="GO:0016740">
    <property type="term" value="F:transferase activity"/>
    <property type="evidence" value="ECO:0007669"/>
    <property type="project" value="UniProtKB-KW"/>
</dbReference>
<gene>
    <name evidence="2" type="ORF">EII35_10410</name>
</gene>
<dbReference type="SUPFAM" id="SSF56112">
    <property type="entry name" value="Protein kinase-like (PK-like)"/>
    <property type="match status" value="1"/>
</dbReference>
<dbReference type="InterPro" id="IPR011009">
    <property type="entry name" value="Kinase-like_dom_sf"/>
</dbReference>
<organism evidence="2 3">
    <name type="scientific">Arachnia propionica</name>
    <dbReference type="NCBI Taxonomy" id="1750"/>
    <lineage>
        <taxon>Bacteria</taxon>
        <taxon>Bacillati</taxon>
        <taxon>Actinomycetota</taxon>
        <taxon>Actinomycetes</taxon>
        <taxon>Propionibacteriales</taxon>
        <taxon>Propionibacteriaceae</taxon>
        <taxon>Arachnia</taxon>
    </lineage>
</organism>
<comment type="caution">
    <text evidence="2">The sequence shown here is derived from an EMBL/GenBank/DDBJ whole genome shotgun (WGS) entry which is preliminary data.</text>
</comment>
<reference evidence="2 3" key="1">
    <citation type="submission" date="2018-11" db="EMBL/GenBank/DDBJ databases">
        <title>Genomes From Bacteria Associated with the Canine Oral Cavity: a Test Case for Automated Genome-Based Taxonomic Assignment.</title>
        <authorList>
            <person name="Coil D.A."/>
            <person name="Jospin G."/>
            <person name="Darling A.E."/>
            <person name="Wallis C."/>
            <person name="Davis I.J."/>
            <person name="Harris S."/>
            <person name="Eisen J.A."/>
            <person name="Holcombe L.J."/>
            <person name="O'Flynn C."/>
        </authorList>
    </citation>
    <scope>NUCLEOTIDE SEQUENCE [LARGE SCALE GENOMIC DNA]</scope>
    <source>
        <strain evidence="2 3">OH2822_COT-296</strain>
    </source>
</reference>
<dbReference type="Gene3D" id="3.90.1200.10">
    <property type="match status" value="1"/>
</dbReference>
<dbReference type="OrthoDB" id="236897at2"/>
<dbReference type="RefSeq" id="WP_125228402.1">
    <property type="nucleotide sequence ID" value="NZ_RQYT01000025.1"/>
</dbReference>
<dbReference type="InterPro" id="IPR002575">
    <property type="entry name" value="Aminoglycoside_PTrfase"/>
</dbReference>
<dbReference type="Proteomes" id="UP000280935">
    <property type="component" value="Unassembled WGS sequence"/>
</dbReference>
<dbReference type="AlphaFoldDB" id="A0A3P1WRT4"/>
<sequence length="256" mass="28445">MADPVTSEEQLDGGNASGAVVRVGDTVRKPWTTTTPRVVEFLEALRAAGLDVPAPLSRDDQGRLVLEHIPGTMAIDQTPLGCDVIRRVGALIRRIHDASAALTVPDDWPVLLPAPTPDLVCHNDLATWNLVIDGDRLVFIDWDGAGPSSRLWDLAYAAISFAHLFPDAPAEESASRLVAFLDGYGAWEELRRALPEVLADRAQAMYDHLERSHRQAVEPWASMFTDFHGPWWLDTTRHIREHESLWRCVERGEMGC</sequence>
<proteinExistence type="predicted"/>
<name>A0A3P1WRT4_9ACTN</name>
<evidence type="ECO:0000313" key="3">
    <source>
        <dbReference type="Proteomes" id="UP000280935"/>
    </source>
</evidence>
<keyword evidence="2" id="KW-0808">Transferase</keyword>
<protein>
    <submittedName>
        <fullName evidence="2">Aminoglycoside phosphotransferase</fullName>
    </submittedName>
</protein>
<evidence type="ECO:0000259" key="1">
    <source>
        <dbReference type="Pfam" id="PF01636"/>
    </source>
</evidence>
<evidence type="ECO:0000313" key="2">
    <source>
        <dbReference type="EMBL" id="RRD49005.1"/>
    </source>
</evidence>
<dbReference type="EMBL" id="RQYT01000025">
    <property type="protein sequence ID" value="RRD49005.1"/>
    <property type="molecule type" value="Genomic_DNA"/>
</dbReference>